<protein>
    <submittedName>
        <fullName evidence="5">15-hydroxyprostaglandin dehydrogenase</fullName>
    </submittedName>
</protein>
<gene>
    <name evidence="5" type="ORF">JMJ77_001682</name>
</gene>
<feature type="compositionally biased region" description="Polar residues" evidence="4">
    <location>
        <begin position="288"/>
        <end position="298"/>
    </location>
</feature>
<reference evidence="5" key="1">
    <citation type="submission" date="2021-05" db="EMBL/GenBank/DDBJ databases">
        <title>Comparative genomics of three Colletotrichum scovillei strains and genetic complementation revealed genes involved fungal growth and virulence on chili pepper.</title>
        <authorList>
            <person name="Hsieh D.-K."/>
            <person name="Chuang S.-C."/>
            <person name="Chen C.-Y."/>
            <person name="Chao Y.-T."/>
            <person name="Lu M.-Y.J."/>
            <person name="Lee M.-H."/>
            <person name="Shih M.-C."/>
        </authorList>
    </citation>
    <scope>NUCLEOTIDE SEQUENCE</scope>
    <source>
        <strain evidence="5">Coll-153</strain>
    </source>
</reference>
<keyword evidence="2" id="KW-0560">Oxidoreductase</keyword>
<evidence type="ECO:0000313" key="6">
    <source>
        <dbReference type="Proteomes" id="UP000699042"/>
    </source>
</evidence>
<dbReference type="InterPro" id="IPR002347">
    <property type="entry name" value="SDR_fam"/>
</dbReference>
<dbReference type="AlphaFoldDB" id="A0A9P7R8X2"/>
<organism evidence="5 6">
    <name type="scientific">Colletotrichum scovillei</name>
    <dbReference type="NCBI Taxonomy" id="1209932"/>
    <lineage>
        <taxon>Eukaryota</taxon>
        <taxon>Fungi</taxon>
        <taxon>Dikarya</taxon>
        <taxon>Ascomycota</taxon>
        <taxon>Pezizomycotina</taxon>
        <taxon>Sordariomycetes</taxon>
        <taxon>Hypocreomycetidae</taxon>
        <taxon>Glomerellales</taxon>
        <taxon>Glomerellaceae</taxon>
        <taxon>Colletotrichum</taxon>
        <taxon>Colletotrichum acutatum species complex</taxon>
    </lineage>
</organism>
<dbReference type="PANTHER" id="PTHR44229:SF4">
    <property type="entry name" value="15-HYDROXYPROSTAGLANDIN DEHYDROGENASE [NAD(+)]"/>
    <property type="match status" value="1"/>
</dbReference>
<dbReference type="Gene3D" id="3.40.50.720">
    <property type="entry name" value="NAD(P)-binding Rossmann-like Domain"/>
    <property type="match status" value="1"/>
</dbReference>
<evidence type="ECO:0000313" key="5">
    <source>
        <dbReference type="EMBL" id="KAG7051054.1"/>
    </source>
</evidence>
<comment type="caution">
    <text evidence="5">The sequence shown here is derived from an EMBL/GenBank/DDBJ whole genome shotgun (WGS) entry which is preliminary data.</text>
</comment>
<dbReference type="PRINTS" id="PR00081">
    <property type="entry name" value="GDHRDH"/>
</dbReference>
<evidence type="ECO:0000256" key="4">
    <source>
        <dbReference type="SAM" id="MobiDB-lite"/>
    </source>
</evidence>
<sequence>MPDINLTMTSEPVAIITGACSGIGEAFTLDLVRKGWRVAMFDIKPNSDLIKKLGDAVVFHQVDVAEYESQARCFQKTWDKYGRLDLVCTNAGIFDQSSLYILNHRHSDVIPPKPNLKCTDINVKGVYYGTQLAIHFMRKNKVPGGTIVATASAASLYPHRGFPEYSGSKAAVWQFVRASAQILQMKENIRINCIRPGSIATPLMPAAMAAAAGSGITPMSTVVNALNRIITDESLSGAALECSIDKVLLTPDPEPLNGETSTRACFVWDPIFHQIHHEPSGLPDAANPVQTKASSTAEKGSGVFAKL</sequence>
<accession>A0A9P7R8X2</accession>
<dbReference type="PRINTS" id="PR00080">
    <property type="entry name" value="SDRFAMILY"/>
</dbReference>
<comment type="similarity">
    <text evidence="1 3">Belongs to the short-chain dehydrogenases/reductases (SDR) family.</text>
</comment>
<feature type="region of interest" description="Disordered" evidence="4">
    <location>
        <begin position="279"/>
        <end position="307"/>
    </location>
</feature>
<dbReference type="GO" id="GO:0005737">
    <property type="term" value="C:cytoplasm"/>
    <property type="evidence" value="ECO:0007669"/>
    <property type="project" value="TreeGrafter"/>
</dbReference>
<dbReference type="CDD" id="cd05323">
    <property type="entry name" value="ADH_SDR_c_like"/>
    <property type="match status" value="1"/>
</dbReference>
<evidence type="ECO:0000256" key="3">
    <source>
        <dbReference type="RuleBase" id="RU000363"/>
    </source>
</evidence>
<dbReference type="GO" id="GO:0016491">
    <property type="term" value="F:oxidoreductase activity"/>
    <property type="evidence" value="ECO:0007669"/>
    <property type="project" value="UniProtKB-KW"/>
</dbReference>
<name>A0A9P7R8X2_9PEZI</name>
<evidence type="ECO:0000256" key="2">
    <source>
        <dbReference type="ARBA" id="ARBA00023002"/>
    </source>
</evidence>
<dbReference type="PANTHER" id="PTHR44229">
    <property type="entry name" value="15-HYDROXYPROSTAGLANDIN DEHYDROGENASE [NAD(+)]"/>
    <property type="match status" value="1"/>
</dbReference>
<evidence type="ECO:0000256" key="1">
    <source>
        <dbReference type="ARBA" id="ARBA00006484"/>
    </source>
</evidence>
<dbReference type="EMBL" id="JAESDN010000004">
    <property type="protein sequence ID" value="KAG7051054.1"/>
    <property type="molecule type" value="Genomic_DNA"/>
</dbReference>
<proteinExistence type="inferred from homology"/>
<keyword evidence="6" id="KW-1185">Reference proteome</keyword>
<dbReference type="InterPro" id="IPR036291">
    <property type="entry name" value="NAD(P)-bd_dom_sf"/>
</dbReference>
<dbReference type="Proteomes" id="UP000699042">
    <property type="component" value="Unassembled WGS sequence"/>
</dbReference>
<dbReference type="Pfam" id="PF00106">
    <property type="entry name" value="adh_short"/>
    <property type="match status" value="1"/>
</dbReference>
<dbReference type="SUPFAM" id="SSF51735">
    <property type="entry name" value="NAD(P)-binding Rossmann-fold domains"/>
    <property type="match status" value="1"/>
</dbReference>